<sequence>MVLVFEKIEMDWSFVRIVLNAIMTWKQFHELQESIAQRFGYFSTAYLTRQELYTYREYLIVDKYMWRYSFDSRDIQPYVLASIPRELSCILSDSIIQLIKNHDQKNIPPVYFNYTLKELKSLCYKNHVNSVGNKKYKINWIRAYIRSRDWGFNVFALRNTLNEDTVRYIYTFLKTV</sequence>
<accession>A0A6C0JV82</accession>
<protein>
    <submittedName>
        <fullName evidence="1">Uncharacterized protein</fullName>
    </submittedName>
</protein>
<reference evidence="1" key="1">
    <citation type="journal article" date="2020" name="Nature">
        <title>Giant virus diversity and host interactions through global metagenomics.</title>
        <authorList>
            <person name="Schulz F."/>
            <person name="Roux S."/>
            <person name="Paez-Espino D."/>
            <person name="Jungbluth S."/>
            <person name="Walsh D.A."/>
            <person name="Denef V.J."/>
            <person name="McMahon K.D."/>
            <person name="Konstantinidis K.T."/>
            <person name="Eloe-Fadrosh E.A."/>
            <person name="Kyrpides N.C."/>
            <person name="Woyke T."/>
        </authorList>
    </citation>
    <scope>NUCLEOTIDE SEQUENCE</scope>
    <source>
        <strain evidence="1">GVMAG-S-1074260-58</strain>
    </source>
</reference>
<proteinExistence type="predicted"/>
<name>A0A6C0JV82_9ZZZZ</name>
<evidence type="ECO:0000313" key="1">
    <source>
        <dbReference type="EMBL" id="QHU09283.1"/>
    </source>
</evidence>
<dbReference type="AlphaFoldDB" id="A0A6C0JV82"/>
<organism evidence="1">
    <name type="scientific">viral metagenome</name>
    <dbReference type="NCBI Taxonomy" id="1070528"/>
    <lineage>
        <taxon>unclassified sequences</taxon>
        <taxon>metagenomes</taxon>
        <taxon>organismal metagenomes</taxon>
    </lineage>
</organism>
<dbReference type="EMBL" id="MN740707">
    <property type="protein sequence ID" value="QHU09283.1"/>
    <property type="molecule type" value="Genomic_DNA"/>
</dbReference>